<evidence type="ECO:0000256" key="1">
    <source>
        <dbReference type="ARBA" id="ARBA00022485"/>
    </source>
</evidence>
<accession>A0A3S4HHF2</accession>
<evidence type="ECO:0000256" key="5">
    <source>
        <dbReference type="ARBA" id="ARBA00023014"/>
    </source>
</evidence>
<name>A0A3S4HHF2_CHRVL</name>
<keyword evidence="5" id="KW-0411">Iron-sulfur</keyword>
<dbReference type="InterPro" id="IPR013704">
    <property type="entry name" value="UPF0313_N"/>
</dbReference>
<organism evidence="7 8">
    <name type="scientific">Chromobacterium violaceum</name>
    <dbReference type="NCBI Taxonomy" id="536"/>
    <lineage>
        <taxon>Bacteria</taxon>
        <taxon>Pseudomonadati</taxon>
        <taxon>Pseudomonadota</taxon>
        <taxon>Betaproteobacteria</taxon>
        <taxon>Neisseriales</taxon>
        <taxon>Chromobacteriaceae</taxon>
        <taxon>Chromobacterium</taxon>
    </lineage>
</organism>
<dbReference type="GO" id="GO:0051539">
    <property type="term" value="F:4 iron, 4 sulfur cluster binding"/>
    <property type="evidence" value="ECO:0007669"/>
    <property type="project" value="UniProtKB-KW"/>
</dbReference>
<dbReference type="Pfam" id="PF08497">
    <property type="entry name" value="Radical_SAM_N"/>
    <property type="match status" value="1"/>
</dbReference>
<evidence type="ECO:0000256" key="3">
    <source>
        <dbReference type="ARBA" id="ARBA00022723"/>
    </source>
</evidence>
<keyword evidence="3" id="KW-0479">Metal-binding</keyword>
<evidence type="ECO:0000256" key="2">
    <source>
        <dbReference type="ARBA" id="ARBA00022691"/>
    </source>
</evidence>
<dbReference type="PANTHER" id="PTHR32331">
    <property type="entry name" value="UPF0313 PROTEIN YGIQ"/>
    <property type="match status" value="1"/>
</dbReference>
<reference evidence="7 8" key="1">
    <citation type="submission" date="2018-12" db="EMBL/GenBank/DDBJ databases">
        <authorList>
            <consortium name="Pathogen Informatics"/>
        </authorList>
    </citation>
    <scope>NUCLEOTIDE SEQUENCE [LARGE SCALE GENOMIC DNA]</scope>
    <source>
        <strain evidence="7 8">NCTC9695</strain>
    </source>
</reference>
<dbReference type="EMBL" id="LR134182">
    <property type="protein sequence ID" value="VEB42026.1"/>
    <property type="molecule type" value="Genomic_DNA"/>
</dbReference>
<proteinExistence type="predicted"/>
<dbReference type="PANTHER" id="PTHR32331:SF0">
    <property type="entry name" value="UPF0313 PROTEIN YGIQ"/>
    <property type="match status" value="1"/>
</dbReference>
<keyword evidence="1" id="KW-0004">4Fe-4S</keyword>
<protein>
    <submittedName>
        <fullName evidence="7">Uncharacterized radical SAM protein YgiQ</fullName>
    </submittedName>
</protein>
<keyword evidence="4" id="KW-0408">Iron</keyword>
<sequence>MTTPQAKPIDSYRKYWASRFGTAPFLPMTRAEMDELGWDSCDIILVTGDCYIDHPSFGMALVGRLLEAQGFRVGIIAQPDWHSADAFRELGKPNLFFGVTAGNMDSMINRYTADRRPRSDDAYTPNAEPNKRPDRAVTVYAQRCREAYPGIGVMIGSIEASLRRIAHYDYWSDKVRQSVLITSKADILLYGNAERALVEIAHRAAKGEKLSEMRDIRGTAFIVPHGWRPDEEWQEMDSSVVDIPGRVDPHLNPYQEIPEQAAEATKGIDPSKPQVIRIESREERLAKRRAERAKTVIRIPAYEAVAHDPVLYAHASRTLHLESNPGNAARWCRCTASATCG</sequence>
<dbReference type="GO" id="GO:0046872">
    <property type="term" value="F:metal ion binding"/>
    <property type="evidence" value="ECO:0007669"/>
    <property type="project" value="UniProtKB-KW"/>
</dbReference>
<keyword evidence="2" id="KW-0949">S-adenosyl-L-methionine</keyword>
<evidence type="ECO:0000313" key="8">
    <source>
        <dbReference type="Proteomes" id="UP000275777"/>
    </source>
</evidence>
<feature type="domain" description="UPF0313" evidence="6">
    <location>
        <begin position="25"/>
        <end position="332"/>
    </location>
</feature>
<gene>
    <name evidence="7" type="ORF">NCTC9695_02468</name>
</gene>
<dbReference type="InterPro" id="IPR022946">
    <property type="entry name" value="UPF0313"/>
</dbReference>
<evidence type="ECO:0000259" key="6">
    <source>
        <dbReference type="Pfam" id="PF08497"/>
    </source>
</evidence>
<evidence type="ECO:0000256" key="4">
    <source>
        <dbReference type="ARBA" id="ARBA00023004"/>
    </source>
</evidence>
<dbReference type="AlphaFoldDB" id="A0A3S4HHF2"/>
<evidence type="ECO:0000313" key="7">
    <source>
        <dbReference type="EMBL" id="VEB42026.1"/>
    </source>
</evidence>
<dbReference type="Proteomes" id="UP000275777">
    <property type="component" value="Chromosome"/>
</dbReference>